<dbReference type="PANTHER" id="PTHR34215:SF1">
    <property type="entry name" value="YLXR DOMAIN-CONTAINING PROTEIN"/>
    <property type="match status" value="1"/>
</dbReference>
<feature type="region of interest" description="Disordered" evidence="1">
    <location>
        <begin position="1"/>
        <end position="28"/>
    </location>
</feature>
<dbReference type="AlphaFoldDB" id="V4PCG9"/>
<reference evidence="3 4" key="1">
    <citation type="journal article" date="2014" name="Nature">
        <title>Sequential evolution of bacterial morphology by co-option of a developmental regulator.</title>
        <authorList>
            <person name="Jiang C."/>
            <person name="Brown P.J."/>
            <person name="Ducret A."/>
            <person name="Brun Y.V."/>
        </authorList>
    </citation>
    <scope>NUCLEOTIDE SEQUENCE [LARGE SCALE GENOMIC DNA]</scope>
    <source>
        <strain evidence="3 4">DSM 16100</strain>
    </source>
</reference>
<accession>V4PCG9</accession>
<organism evidence="3 4">
    <name type="scientific">Asticcacaulis benevestitus DSM 16100 = ATCC BAA-896</name>
    <dbReference type="NCBI Taxonomy" id="1121022"/>
    <lineage>
        <taxon>Bacteria</taxon>
        <taxon>Pseudomonadati</taxon>
        <taxon>Pseudomonadota</taxon>
        <taxon>Alphaproteobacteria</taxon>
        <taxon>Caulobacterales</taxon>
        <taxon>Caulobacteraceae</taxon>
        <taxon>Asticcacaulis</taxon>
    </lineage>
</organism>
<evidence type="ECO:0000256" key="1">
    <source>
        <dbReference type="SAM" id="MobiDB-lite"/>
    </source>
</evidence>
<evidence type="ECO:0000313" key="4">
    <source>
        <dbReference type="Proteomes" id="UP000017837"/>
    </source>
</evidence>
<gene>
    <name evidence="3" type="ORF">ABENE_09655</name>
</gene>
<dbReference type="RefSeq" id="WP_018080673.1">
    <property type="nucleotide sequence ID" value="NZ_AQWM01000002.1"/>
</dbReference>
<dbReference type="NCBIfam" id="NF006622">
    <property type="entry name" value="PRK09190.1"/>
    <property type="match status" value="1"/>
</dbReference>
<dbReference type="InterPro" id="IPR035931">
    <property type="entry name" value="YlxR-like_sf"/>
</dbReference>
<evidence type="ECO:0000313" key="3">
    <source>
        <dbReference type="EMBL" id="ESQ91592.1"/>
    </source>
</evidence>
<dbReference type="InterPro" id="IPR037465">
    <property type="entry name" value="YlxR"/>
</dbReference>
<feature type="domain" description="YlxR" evidence="2">
    <location>
        <begin position="44"/>
        <end position="110"/>
    </location>
</feature>
<dbReference type="SUPFAM" id="SSF55315">
    <property type="entry name" value="L30e-like"/>
    <property type="match status" value="1"/>
</dbReference>
<dbReference type="Gene3D" id="3.30.1330.30">
    <property type="match status" value="1"/>
</dbReference>
<dbReference type="PANTHER" id="PTHR34215">
    <property type="entry name" value="BLL0784 PROTEIN"/>
    <property type="match status" value="1"/>
</dbReference>
<protein>
    <recommendedName>
        <fullName evidence="2">YlxR domain-containing protein</fullName>
    </recommendedName>
</protein>
<evidence type="ECO:0000259" key="2">
    <source>
        <dbReference type="Pfam" id="PF04296"/>
    </source>
</evidence>
<dbReference type="Proteomes" id="UP000017837">
    <property type="component" value="Unassembled WGS sequence"/>
</dbReference>
<proteinExistence type="predicted"/>
<dbReference type="STRING" id="1121022.GCA_000376105_01004"/>
<comment type="caution">
    <text evidence="3">The sequence shown here is derived from an EMBL/GenBank/DDBJ whole genome shotgun (WGS) entry which is preliminary data.</text>
</comment>
<dbReference type="SUPFAM" id="SSF64376">
    <property type="entry name" value="YlxR-like"/>
    <property type="match status" value="1"/>
</dbReference>
<dbReference type="InterPro" id="IPR029064">
    <property type="entry name" value="Ribosomal_eL30-like_sf"/>
</dbReference>
<dbReference type="EMBL" id="AWGB01000016">
    <property type="protein sequence ID" value="ESQ91592.1"/>
    <property type="molecule type" value="Genomic_DNA"/>
</dbReference>
<dbReference type="eggNOG" id="COG2740">
    <property type="taxonomic scope" value="Bacteria"/>
</dbReference>
<name>V4PCG9_9CAUL</name>
<dbReference type="PATRIC" id="fig|1121022.4.peg.1951"/>
<dbReference type="InterPro" id="IPR007393">
    <property type="entry name" value="YlxR_dom"/>
</dbReference>
<sequence>MQTPPPNNEFAPLTHIDSDTGSASDQEAEDAVLCEDAKGRILQRRDIATGKTVTTDGLLRFVVSPEGVLTPDIAHKLPGRGMWIESSRAALEIALKKNIFSRAAKRQVKADPQTIPLVHDLLRRRCLDLLGLARREGGIVNGFEKALATVKSGKAGWIIEASDGSEDGRKRILYAGSQQTPSPNVCGSFSNAELSLALGTENAIHVALLSGRRVQRWSLEMKRLSGFEPLVPQGWGRRPEP</sequence>
<dbReference type="Pfam" id="PF04296">
    <property type="entry name" value="YlxR"/>
    <property type="match status" value="1"/>
</dbReference>
<dbReference type="Gene3D" id="3.30.1230.10">
    <property type="entry name" value="YlxR-like"/>
    <property type="match status" value="1"/>
</dbReference>
<dbReference type="OrthoDB" id="9799836at2"/>
<keyword evidence="4" id="KW-1185">Reference proteome</keyword>